<dbReference type="InterPro" id="IPR024654">
    <property type="entry name" value="Calcineurin-like_PHP_lpxH"/>
</dbReference>
<evidence type="ECO:0000259" key="3">
    <source>
        <dbReference type="Pfam" id="PF12850"/>
    </source>
</evidence>
<dbReference type="AlphaFoldDB" id="A0A2T0B5W2"/>
<dbReference type="InterPro" id="IPR011152">
    <property type="entry name" value="Pesterase_MJ0912"/>
</dbReference>
<dbReference type="EMBL" id="PVXO01000030">
    <property type="protein sequence ID" value="PRR79177.1"/>
    <property type="molecule type" value="Genomic_DNA"/>
</dbReference>
<dbReference type="InterPro" id="IPR000979">
    <property type="entry name" value="Phosphodiesterase_MJ0936/Vps29"/>
</dbReference>
<reference evidence="4 5" key="1">
    <citation type="submission" date="2018-03" db="EMBL/GenBank/DDBJ databases">
        <title>Genome sequence of Clostridium liquoris DSM 100320.</title>
        <authorList>
            <person name="Poehlein A."/>
            <person name="Daniel R."/>
        </authorList>
    </citation>
    <scope>NUCLEOTIDE SEQUENCE [LARGE SCALE GENOMIC DNA]</scope>
    <source>
        <strain evidence="4 5">DSM 100320</strain>
    </source>
</reference>
<keyword evidence="5" id="KW-1185">Reference proteome</keyword>
<dbReference type="GO" id="GO:0046872">
    <property type="term" value="F:metal ion binding"/>
    <property type="evidence" value="ECO:0007669"/>
    <property type="project" value="UniProtKB-KW"/>
</dbReference>
<gene>
    <name evidence="4" type="ORF">CLLI_10220</name>
</gene>
<comment type="cofactor">
    <cofactor evidence="2">
        <name>a divalent metal cation</name>
        <dbReference type="ChEBI" id="CHEBI:60240"/>
    </cofactor>
</comment>
<evidence type="ECO:0000313" key="4">
    <source>
        <dbReference type="EMBL" id="PRR79177.1"/>
    </source>
</evidence>
<dbReference type="RefSeq" id="WP_106063163.1">
    <property type="nucleotide sequence ID" value="NZ_PVXO01000030.1"/>
</dbReference>
<dbReference type="Proteomes" id="UP000239706">
    <property type="component" value="Unassembled WGS sequence"/>
</dbReference>
<dbReference type="SUPFAM" id="SSF56300">
    <property type="entry name" value="Metallo-dependent phosphatases"/>
    <property type="match status" value="1"/>
</dbReference>
<dbReference type="PANTHER" id="PTHR42850">
    <property type="entry name" value="METALLOPHOSPHOESTERASE"/>
    <property type="match status" value="1"/>
</dbReference>
<dbReference type="InterPro" id="IPR050126">
    <property type="entry name" value="Ap4A_hydrolase"/>
</dbReference>
<proteinExistence type="inferred from homology"/>
<dbReference type="GO" id="GO:0005737">
    <property type="term" value="C:cytoplasm"/>
    <property type="evidence" value="ECO:0007669"/>
    <property type="project" value="TreeGrafter"/>
</dbReference>
<comment type="similarity">
    <text evidence="1 2">Belongs to the metallophosphoesterase superfamily. YfcE family.</text>
</comment>
<evidence type="ECO:0000313" key="5">
    <source>
        <dbReference type="Proteomes" id="UP000239706"/>
    </source>
</evidence>
<accession>A0A2T0B5W2</accession>
<dbReference type="PANTHER" id="PTHR42850:SF2">
    <property type="entry name" value="BLL5683 PROTEIN"/>
    <property type="match status" value="1"/>
</dbReference>
<dbReference type="OrthoDB" id="9800565at2"/>
<dbReference type="InterPro" id="IPR029052">
    <property type="entry name" value="Metallo-depent_PP-like"/>
</dbReference>
<name>A0A2T0B5W2_9CLOT</name>
<sequence length="232" mass="26766">MKIAVISDIHGNIFALKNAMEDIEKRRVDLIINLGDFVGYGPYPNEVIDYIRNRKIISIKGNYDASVVDNKFSYIRNTEINKFSLPYAVSVLREENRNYLNNLPKTLVMEFKEKSITFVHGSTRSINEYLKEDSIEVEEVMKEFNGDVLVCAHTHIPYLKKYGNKVIINEGSIGKPKIGRPNSTYVILNIEKGKDIQAEFIEIPYDYKGIVELMKKKEFPEKLIQSYETGKE</sequence>
<dbReference type="Gene3D" id="3.60.21.10">
    <property type="match status" value="1"/>
</dbReference>
<comment type="caution">
    <text evidence="4">The sequence shown here is derived from an EMBL/GenBank/DDBJ whole genome shotgun (WGS) entry which is preliminary data.</text>
</comment>
<keyword evidence="2" id="KW-0479">Metal-binding</keyword>
<dbReference type="Pfam" id="PF12850">
    <property type="entry name" value="Metallophos_2"/>
    <property type="match status" value="1"/>
</dbReference>
<dbReference type="PIRSF" id="PIRSF000883">
    <property type="entry name" value="Pesterase_MJ0912"/>
    <property type="match status" value="1"/>
</dbReference>
<evidence type="ECO:0000256" key="1">
    <source>
        <dbReference type="ARBA" id="ARBA00008950"/>
    </source>
</evidence>
<dbReference type="NCBIfam" id="TIGR00040">
    <property type="entry name" value="yfcE"/>
    <property type="match status" value="1"/>
</dbReference>
<dbReference type="EC" id="3.1.4.-" evidence="2"/>
<protein>
    <recommendedName>
        <fullName evidence="2">Phosphoesterase</fullName>
        <ecNumber evidence="2">3.1.4.-</ecNumber>
    </recommendedName>
</protein>
<feature type="domain" description="Calcineurin-like phosphoesterase" evidence="3">
    <location>
        <begin position="1"/>
        <end position="192"/>
    </location>
</feature>
<organism evidence="4 5">
    <name type="scientific">Clostridium liquoris</name>
    <dbReference type="NCBI Taxonomy" id="1289519"/>
    <lineage>
        <taxon>Bacteria</taxon>
        <taxon>Bacillati</taxon>
        <taxon>Bacillota</taxon>
        <taxon>Clostridia</taxon>
        <taxon>Eubacteriales</taxon>
        <taxon>Clostridiaceae</taxon>
        <taxon>Clostridium</taxon>
    </lineage>
</organism>
<dbReference type="GO" id="GO:0016791">
    <property type="term" value="F:phosphatase activity"/>
    <property type="evidence" value="ECO:0007669"/>
    <property type="project" value="TreeGrafter"/>
</dbReference>
<evidence type="ECO:0000256" key="2">
    <source>
        <dbReference type="RuleBase" id="RU362039"/>
    </source>
</evidence>